<keyword evidence="2" id="KW-1185">Reference proteome</keyword>
<dbReference type="EMBL" id="SKBN01000087">
    <property type="protein sequence ID" value="TGJ83645.1"/>
    <property type="molecule type" value="Genomic_DNA"/>
</dbReference>
<name>A0A4Z0YWU7_9PEZI</name>
<dbReference type="OrthoDB" id="4775129at2759"/>
<comment type="caution">
    <text evidence="1">The sequence shown here is derived from an EMBL/GenBank/DDBJ whole genome shotgun (WGS) entry which is preliminary data.</text>
</comment>
<dbReference type="Proteomes" id="UP000297716">
    <property type="component" value="Unassembled WGS sequence"/>
</dbReference>
<sequence>MDIVVVMGDPLVSVFVAVVRLTESEDVALPVADPGFVVVLPPGPGRLAWEAVVEDVSVVPGLALPVERVVVEVLVLSEISDELPVLAGVVAVPLGELPPALLEVPAEVDGAEPVALPEGTGKVSEMINVVVPEVGELEVSEIVFILDVLAEEETVNPPEVCVPESDEPDELIVVVSLLVTEEEIEIEGSIVAESVDEGITDDPEEFPETVANVVKEIVEVVCPTGTVLLPDIVVIRVESFVHVLVPLAVYPERGLGDIDHDELGPPEEPIDTVKLLLGGGSVNPG</sequence>
<evidence type="ECO:0000313" key="2">
    <source>
        <dbReference type="Proteomes" id="UP000297716"/>
    </source>
</evidence>
<proteinExistence type="predicted"/>
<reference evidence="1 2" key="1">
    <citation type="submission" date="2019-03" db="EMBL/GenBank/DDBJ databases">
        <title>Draft genome sequence of Xylaria hypoxylon DSM 108379, a ubiquitous saprotrophic-parasitic fungi on hardwood.</title>
        <authorList>
            <person name="Buettner E."/>
            <person name="Leonhardt S."/>
            <person name="Gebauer A.M."/>
            <person name="Liers C."/>
            <person name="Hofrichter M."/>
            <person name="Kellner H."/>
        </authorList>
    </citation>
    <scope>NUCLEOTIDE SEQUENCE [LARGE SCALE GENOMIC DNA]</scope>
    <source>
        <strain evidence="1 2">DSM 108379</strain>
    </source>
</reference>
<organism evidence="1 2">
    <name type="scientific">Xylaria hypoxylon</name>
    <dbReference type="NCBI Taxonomy" id="37992"/>
    <lineage>
        <taxon>Eukaryota</taxon>
        <taxon>Fungi</taxon>
        <taxon>Dikarya</taxon>
        <taxon>Ascomycota</taxon>
        <taxon>Pezizomycotina</taxon>
        <taxon>Sordariomycetes</taxon>
        <taxon>Xylariomycetidae</taxon>
        <taxon>Xylariales</taxon>
        <taxon>Xylariaceae</taxon>
        <taxon>Xylaria</taxon>
    </lineage>
</organism>
<accession>A0A4Z0YWU7</accession>
<gene>
    <name evidence="1" type="ORF">E0Z10_g5093</name>
</gene>
<dbReference type="AlphaFoldDB" id="A0A4Z0YWU7"/>
<protein>
    <submittedName>
        <fullName evidence="1">Uncharacterized protein</fullName>
    </submittedName>
</protein>
<evidence type="ECO:0000313" key="1">
    <source>
        <dbReference type="EMBL" id="TGJ83645.1"/>
    </source>
</evidence>